<proteinExistence type="predicted"/>
<reference evidence="2" key="1">
    <citation type="journal article" date="2020" name="Nature">
        <title>Giant virus diversity and host interactions through global metagenomics.</title>
        <authorList>
            <person name="Schulz F."/>
            <person name="Roux S."/>
            <person name="Paez-Espino D."/>
            <person name="Jungbluth S."/>
            <person name="Walsh D.A."/>
            <person name="Denef V.J."/>
            <person name="McMahon K.D."/>
            <person name="Konstantinidis K.T."/>
            <person name="Eloe-Fadrosh E.A."/>
            <person name="Kyrpides N.C."/>
            <person name="Woyke T."/>
        </authorList>
    </citation>
    <scope>NUCLEOTIDE SEQUENCE</scope>
    <source>
        <strain evidence="2">GVMAG-M-3300010160-60</strain>
    </source>
</reference>
<evidence type="ECO:0000256" key="1">
    <source>
        <dbReference type="SAM" id="MobiDB-lite"/>
    </source>
</evidence>
<dbReference type="AlphaFoldDB" id="A0A6C0BEY2"/>
<feature type="region of interest" description="Disordered" evidence="1">
    <location>
        <begin position="29"/>
        <end position="61"/>
    </location>
</feature>
<name>A0A6C0BEY2_9ZZZZ</name>
<dbReference type="EMBL" id="MN739132">
    <property type="protein sequence ID" value="QHS90341.1"/>
    <property type="molecule type" value="Genomic_DNA"/>
</dbReference>
<evidence type="ECO:0000313" key="2">
    <source>
        <dbReference type="EMBL" id="QHS90341.1"/>
    </source>
</evidence>
<feature type="compositionally biased region" description="Polar residues" evidence="1">
    <location>
        <begin position="35"/>
        <end position="58"/>
    </location>
</feature>
<organism evidence="2">
    <name type="scientific">viral metagenome</name>
    <dbReference type="NCBI Taxonomy" id="1070528"/>
    <lineage>
        <taxon>unclassified sequences</taxon>
        <taxon>metagenomes</taxon>
        <taxon>organismal metagenomes</taxon>
    </lineage>
</organism>
<accession>A0A6C0BEY2</accession>
<sequence>MIVIKAYNNTKKESNYNWNYLSSTVSIDKNENDNKNQYTNRPYNDQPQLHQKKTSPNTEKYHKTYKYEQTTYRDKNKTYDKRNIYKNIYL</sequence>
<protein>
    <submittedName>
        <fullName evidence="2">Uncharacterized protein</fullName>
    </submittedName>
</protein>